<dbReference type="EMBL" id="CP000627">
    <property type="protein sequence ID" value="ABQ19557.1"/>
    <property type="molecule type" value="Genomic_DNA"/>
</dbReference>
<sequence length="40" mass="4486">MGSKSPKNAQIHSHDVYFFNFETVTKKVTSSDGFCLCDCL</sequence>
<dbReference type="KEGG" id="vco:VC0395_A2680"/>
<evidence type="ECO:0000313" key="2">
    <source>
        <dbReference type="Proteomes" id="UP000000249"/>
    </source>
</evidence>
<protein>
    <submittedName>
        <fullName evidence="1">Uncharacterized protein</fullName>
    </submittedName>
</protein>
<evidence type="ECO:0000313" key="1">
    <source>
        <dbReference type="EMBL" id="ABQ19557.1"/>
    </source>
</evidence>
<reference evidence="1 2" key="1">
    <citation type="submission" date="2007-03" db="EMBL/GenBank/DDBJ databases">
        <authorList>
            <person name="Heidelberg J."/>
        </authorList>
    </citation>
    <scope>NUCLEOTIDE SEQUENCE [LARGE SCALE GENOMIC DNA]</scope>
    <source>
        <strain evidence="2">ATCC 39541 / Classical Ogawa 395 / O395</strain>
    </source>
</reference>
<organism evidence="1 2">
    <name type="scientific">Vibrio cholerae serotype O1 (strain ATCC 39541 / Classical Ogawa 395 / O395)</name>
    <dbReference type="NCBI Taxonomy" id="345073"/>
    <lineage>
        <taxon>Bacteria</taxon>
        <taxon>Pseudomonadati</taxon>
        <taxon>Pseudomonadota</taxon>
        <taxon>Gammaproteobacteria</taxon>
        <taxon>Vibrionales</taxon>
        <taxon>Vibrionaceae</taxon>
        <taxon>Vibrio</taxon>
    </lineage>
</organism>
<gene>
    <name evidence="1" type="ordered locus">VC0395_A2680</name>
</gene>
<proteinExistence type="predicted"/>
<dbReference type="KEGG" id="vcr:VC395_0329a"/>
<accession>A0A0H3AFF7</accession>
<dbReference type="AlphaFoldDB" id="A0A0H3AFF7"/>
<dbReference type="Proteomes" id="UP000000249">
    <property type="component" value="Chromosome 1"/>
</dbReference>
<name>A0A0H3AFF7_VIBC3</name>